<dbReference type="Proteomes" id="UP000078272">
    <property type="component" value="Unassembled WGS sequence"/>
</dbReference>
<dbReference type="GO" id="GO:0015920">
    <property type="term" value="P:lipopolysaccharide transport"/>
    <property type="evidence" value="ECO:0007669"/>
    <property type="project" value="TreeGrafter"/>
</dbReference>
<dbReference type="Gene3D" id="2.60.450.10">
    <property type="entry name" value="Lipopolysaccharide (LPS) transport protein A like domain"/>
    <property type="match status" value="1"/>
</dbReference>
<evidence type="ECO:0000313" key="5">
    <source>
        <dbReference type="EMBL" id="KTR03049.1"/>
    </source>
</evidence>
<evidence type="ECO:0000313" key="4">
    <source>
        <dbReference type="EMBL" id="KTQ90913.1"/>
    </source>
</evidence>
<reference evidence="6 7" key="1">
    <citation type="journal article" date="2016" name="Front. Microbiol.">
        <title>Genomic Resource of Rice Seed Associated Bacteria.</title>
        <authorList>
            <person name="Midha S."/>
            <person name="Bansal K."/>
            <person name="Sharma S."/>
            <person name="Kumar N."/>
            <person name="Patil P.P."/>
            <person name="Chaudhry V."/>
            <person name="Patil P.B."/>
        </authorList>
    </citation>
    <scope>NUCLEOTIDE SEQUENCE [LARGE SCALE GENOMIC DNA]</scope>
    <source>
        <strain evidence="4 6">NS226</strain>
        <strain evidence="5 7">NS365</strain>
    </source>
</reference>
<dbReference type="Pfam" id="PF03968">
    <property type="entry name" value="LptD_N"/>
    <property type="match status" value="1"/>
</dbReference>
<dbReference type="GO" id="GO:0030288">
    <property type="term" value="C:outer membrane-bounded periplasmic space"/>
    <property type="evidence" value="ECO:0007669"/>
    <property type="project" value="TreeGrafter"/>
</dbReference>
<feature type="chain" id="PRO_5008504220" evidence="2">
    <location>
        <begin position="27"/>
        <end position="213"/>
    </location>
</feature>
<keyword evidence="1 2" id="KW-0732">Signal</keyword>
<dbReference type="EMBL" id="LDPZ01000035">
    <property type="protein sequence ID" value="KTQ90913.1"/>
    <property type="molecule type" value="Genomic_DNA"/>
</dbReference>
<dbReference type="Proteomes" id="UP000078529">
    <property type="component" value="Unassembled WGS sequence"/>
</dbReference>
<comment type="caution">
    <text evidence="4">The sequence shown here is derived from an EMBL/GenBank/DDBJ whole genome shotgun (WGS) entry which is preliminary data.</text>
</comment>
<evidence type="ECO:0000256" key="2">
    <source>
        <dbReference type="SAM" id="SignalP"/>
    </source>
</evidence>
<dbReference type="STRING" id="401562.NS365_19970"/>
<dbReference type="InterPro" id="IPR052037">
    <property type="entry name" value="LPS_export_LptA"/>
</dbReference>
<dbReference type="GO" id="GO:0009279">
    <property type="term" value="C:cell outer membrane"/>
    <property type="evidence" value="ECO:0007669"/>
    <property type="project" value="TreeGrafter"/>
</dbReference>
<evidence type="ECO:0000259" key="3">
    <source>
        <dbReference type="Pfam" id="PF03968"/>
    </source>
</evidence>
<dbReference type="InterPro" id="IPR005653">
    <property type="entry name" value="OstA-like_N"/>
</dbReference>
<dbReference type="PATRIC" id="fig|401562.3.peg.2908"/>
<organism evidence="4 6">
    <name type="scientific">Aureimonas ureilytica</name>
    <dbReference type="NCBI Taxonomy" id="401562"/>
    <lineage>
        <taxon>Bacteria</taxon>
        <taxon>Pseudomonadati</taxon>
        <taxon>Pseudomonadota</taxon>
        <taxon>Alphaproteobacteria</taxon>
        <taxon>Hyphomicrobiales</taxon>
        <taxon>Aurantimonadaceae</taxon>
        <taxon>Aureimonas</taxon>
    </lineage>
</organism>
<evidence type="ECO:0000313" key="7">
    <source>
        <dbReference type="Proteomes" id="UP000078529"/>
    </source>
</evidence>
<proteinExistence type="predicted"/>
<dbReference type="PANTHER" id="PTHR36504">
    <property type="entry name" value="LIPOPOLYSACCHARIDE EXPORT SYSTEM PROTEIN LPTA"/>
    <property type="match status" value="1"/>
</dbReference>
<keyword evidence="7" id="KW-1185">Reference proteome</keyword>
<dbReference type="PANTHER" id="PTHR36504:SF1">
    <property type="entry name" value="LIPOPOLYSACCHARIDE EXPORT SYSTEM PROTEIN LPTA"/>
    <property type="match status" value="1"/>
</dbReference>
<dbReference type="OrthoDB" id="9811926at2"/>
<accession>A0A175R7W2</accession>
<dbReference type="RefSeq" id="WP_058602049.1">
    <property type="nucleotide sequence ID" value="NZ_LDPZ01000035.1"/>
</dbReference>
<name>A0A175R7W2_9HYPH</name>
<protein>
    <submittedName>
        <fullName evidence="4">OstA family protein</fullName>
    </submittedName>
</protein>
<feature type="domain" description="Organic solvent tolerance-like N-terminal" evidence="3">
    <location>
        <begin position="50"/>
        <end position="177"/>
    </location>
</feature>
<evidence type="ECO:0000256" key="1">
    <source>
        <dbReference type="ARBA" id="ARBA00022729"/>
    </source>
</evidence>
<evidence type="ECO:0000313" key="6">
    <source>
        <dbReference type="Proteomes" id="UP000078272"/>
    </source>
</evidence>
<feature type="signal peptide" evidence="2">
    <location>
        <begin position="1"/>
        <end position="26"/>
    </location>
</feature>
<sequence length="213" mass="21635">MIPTHRSRAMLLALAGSLALSGAALAQSQSQGFGNSFGGLQVQGDQPVAIESNQLDVDDGKSVATFSGDVSVQQGATSMTAEKLVVHYVRKQDGANGKAAKAEPAAARSNMPGGSDDISKLEALGKVTIKSADQVATADRADFDMATQVAVLRGNVVLSQGKNVATGCILNIKMDTGVARLQSRDCGGAPGAATGRVRMLLSPGAGQQPGASR</sequence>
<dbReference type="EMBL" id="LDQA01000061">
    <property type="protein sequence ID" value="KTR03049.1"/>
    <property type="molecule type" value="Genomic_DNA"/>
</dbReference>
<dbReference type="AlphaFoldDB" id="A0A175R7W2"/>
<gene>
    <name evidence="4" type="ORF">NS226_15965</name>
    <name evidence="5" type="ORF">NS365_19970</name>
</gene>
<dbReference type="GO" id="GO:0017089">
    <property type="term" value="F:glycolipid transfer activity"/>
    <property type="evidence" value="ECO:0007669"/>
    <property type="project" value="TreeGrafter"/>
</dbReference>